<comment type="caution">
    <text evidence="2">The sequence shown here is derived from an EMBL/GenBank/DDBJ whole genome shotgun (WGS) entry which is preliminary data.</text>
</comment>
<dbReference type="InterPro" id="IPR051049">
    <property type="entry name" value="Dienelactone_hydrolase-like"/>
</dbReference>
<gene>
    <name evidence="2" type="ORF">GTP45_25940</name>
</gene>
<dbReference type="InterPro" id="IPR029058">
    <property type="entry name" value="AB_hydrolase_fold"/>
</dbReference>
<dbReference type="GO" id="GO:0016787">
    <property type="term" value="F:hydrolase activity"/>
    <property type="evidence" value="ECO:0007669"/>
    <property type="project" value="UniProtKB-KW"/>
</dbReference>
<dbReference type="AlphaFoldDB" id="A0A7X4KDF1"/>
<dbReference type="RefSeq" id="WP_161016715.1">
    <property type="nucleotide sequence ID" value="NZ_WWCK01000008.1"/>
</dbReference>
<evidence type="ECO:0000313" key="2">
    <source>
        <dbReference type="EMBL" id="MYM70221.1"/>
    </source>
</evidence>
<dbReference type="Pfam" id="PF01738">
    <property type="entry name" value="DLH"/>
    <property type="match status" value="1"/>
</dbReference>
<dbReference type="Proteomes" id="UP000450012">
    <property type="component" value="Unassembled WGS sequence"/>
</dbReference>
<reference evidence="2 3" key="1">
    <citation type="submission" date="2019-12" db="EMBL/GenBank/DDBJ databases">
        <title>Novel species isolated from a subtropical stream in China.</title>
        <authorList>
            <person name="Lu H."/>
        </authorList>
    </citation>
    <scope>NUCLEOTIDE SEQUENCE [LARGE SCALE GENOMIC DNA]</scope>
    <source>
        <strain evidence="2 3">FT55W</strain>
    </source>
</reference>
<evidence type="ECO:0000313" key="3">
    <source>
        <dbReference type="Proteomes" id="UP000450012"/>
    </source>
</evidence>
<accession>A0A7X4KDF1</accession>
<dbReference type="PANTHER" id="PTHR46623:SF6">
    <property type="entry name" value="ALPHA_BETA-HYDROLASES SUPERFAMILY PROTEIN"/>
    <property type="match status" value="1"/>
</dbReference>
<proteinExistence type="predicted"/>
<keyword evidence="2" id="KW-0378">Hydrolase</keyword>
<keyword evidence="3" id="KW-1185">Reference proteome</keyword>
<dbReference type="Gene3D" id="3.40.50.1820">
    <property type="entry name" value="alpha/beta hydrolase"/>
    <property type="match status" value="1"/>
</dbReference>
<organism evidence="2 3">
    <name type="scientific">Duganella rivi</name>
    <dbReference type="NCBI Taxonomy" id="2666083"/>
    <lineage>
        <taxon>Bacteria</taxon>
        <taxon>Pseudomonadati</taxon>
        <taxon>Pseudomonadota</taxon>
        <taxon>Betaproteobacteria</taxon>
        <taxon>Burkholderiales</taxon>
        <taxon>Oxalobacteraceae</taxon>
        <taxon>Telluria group</taxon>
        <taxon>Duganella</taxon>
    </lineage>
</organism>
<evidence type="ECO:0000259" key="1">
    <source>
        <dbReference type="Pfam" id="PF01738"/>
    </source>
</evidence>
<dbReference type="SUPFAM" id="SSF53474">
    <property type="entry name" value="alpha/beta-Hydrolases"/>
    <property type="match status" value="1"/>
</dbReference>
<sequence length="233" mass="25321">METNSQWIDIETSDGKFGAYLSLPRGGKGPGIVLLQEIFGVNQHIRNVADQYAADGYVVLAPDLFWRQGARIELGYDGDDWQRAVALMQATDFTKAQQDVAATIKVLRGLDAVGNSKVASIGYCFGGRLSYHTAANGLVDAAIAYYGGGIQNSLDRAPEIKVPVLMHFGGSDSHIPLDAVKSIAERFDDNEQVEIHVYDGAEHGFNCNHRGSYNQRAAAEARGNSLIFLSEQI</sequence>
<feature type="domain" description="Dienelactone hydrolase" evidence="1">
    <location>
        <begin position="17"/>
        <end position="229"/>
    </location>
</feature>
<dbReference type="PANTHER" id="PTHR46623">
    <property type="entry name" value="CARBOXYMETHYLENEBUTENOLIDASE-RELATED"/>
    <property type="match status" value="1"/>
</dbReference>
<name>A0A7X4KDF1_9BURK</name>
<dbReference type="InterPro" id="IPR002925">
    <property type="entry name" value="Dienelactn_hydro"/>
</dbReference>
<protein>
    <submittedName>
        <fullName evidence="2">Dienelactone hydrolase family protein</fullName>
    </submittedName>
</protein>
<dbReference type="EMBL" id="WWCK01000008">
    <property type="protein sequence ID" value="MYM70221.1"/>
    <property type="molecule type" value="Genomic_DNA"/>
</dbReference>